<gene>
    <name evidence="2" type="ORF">SAMN05421643_10496</name>
</gene>
<evidence type="ECO:0008006" key="4">
    <source>
        <dbReference type="Google" id="ProtNLM"/>
    </source>
</evidence>
<organism evidence="2 3">
    <name type="scientific">Acinetobacter kyonggiensis</name>
    <dbReference type="NCBI Taxonomy" id="595670"/>
    <lineage>
        <taxon>Bacteria</taxon>
        <taxon>Pseudomonadati</taxon>
        <taxon>Pseudomonadota</taxon>
        <taxon>Gammaproteobacteria</taxon>
        <taxon>Moraxellales</taxon>
        <taxon>Moraxellaceae</taxon>
        <taxon>Acinetobacter</taxon>
    </lineage>
</organism>
<proteinExistence type="predicted"/>
<sequence>MPRNQQGASYIGILIAIIGFAFLVKIVIAVWAPYWDDRTIDGQIAELLQSSPKNISPSEFESKIAQRFDMNGIRDIKFKDIAQVMNTDGLQVKKDYEIRKPFLLNIDLVLKFEKSFDQRSVQTK</sequence>
<keyword evidence="1" id="KW-0472">Membrane</keyword>
<reference evidence="3" key="1">
    <citation type="submission" date="2016-10" db="EMBL/GenBank/DDBJ databases">
        <authorList>
            <person name="Varghese N."/>
            <person name="Submissions S."/>
        </authorList>
    </citation>
    <scope>NUCLEOTIDE SEQUENCE [LARGE SCALE GENOMIC DNA]</scope>
    <source>
        <strain evidence="3">ANC 5109</strain>
    </source>
</reference>
<feature type="transmembrane region" description="Helical" evidence="1">
    <location>
        <begin position="12"/>
        <end position="35"/>
    </location>
</feature>
<dbReference type="Proteomes" id="UP000199035">
    <property type="component" value="Unassembled WGS sequence"/>
</dbReference>
<keyword evidence="3" id="KW-1185">Reference proteome</keyword>
<dbReference type="InterPro" id="IPR032314">
    <property type="entry name" value="DUF4845"/>
</dbReference>
<dbReference type="EMBL" id="FNPK01000004">
    <property type="protein sequence ID" value="SDY14716.1"/>
    <property type="molecule type" value="Genomic_DNA"/>
</dbReference>
<dbReference type="AlphaFoldDB" id="A0A1H3HGN6"/>
<dbReference type="Pfam" id="PF16137">
    <property type="entry name" value="DUF4845"/>
    <property type="match status" value="1"/>
</dbReference>
<evidence type="ECO:0000313" key="2">
    <source>
        <dbReference type="EMBL" id="SDY14716.1"/>
    </source>
</evidence>
<dbReference type="RefSeq" id="WP_092688245.1">
    <property type="nucleotide sequence ID" value="NZ_FNPK01000004.1"/>
</dbReference>
<keyword evidence="1" id="KW-0812">Transmembrane</keyword>
<dbReference type="STRING" id="595670.SAMN05421643_10496"/>
<keyword evidence="1" id="KW-1133">Transmembrane helix</keyword>
<name>A0A1H3HGN6_9GAMM</name>
<protein>
    <recommendedName>
        <fullName evidence="4">DUF4845 domain-containing protein</fullName>
    </recommendedName>
</protein>
<evidence type="ECO:0000313" key="3">
    <source>
        <dbReference type="Proteomes" id="UP000199035"/>
    </source>
</evidence>
<accession>A0A1H3HGN6</accession>
<evidence type="ECO:0000256" key="1">
    <source>
        <dbReference type="SAM" id="Phobius"/>
    </source>
</evidence>